<dbReference type="InterPro" id="IPR000210">
    <property type="entry name" value="BTB/POZ_dom"/>
</dbReference>
<dbReference type="CDD" id="cd18280">
    <property type="entry name" value="BTB_POZ_BPM_plant"/>
    <property type="match status" value="1"/>
</dbReference>
<proteinExistence type="inferred from homology"/>
<evidence type="ECO:0000256" key="2">
    <source>
        <dbReference type="ARBA" id="ARBA00010846"/>
    </source>
</evidence>
<evidence type="ECO:0000313" key="6">
    <source>
        <dbReference type="Proteomes" id="UP000823388"/>
    </source>
</evidence>
<organism evidence="5 6">
    <name type="scientific">Panicum virgatum</name>
    <name type="common">Blackwell switchgrass</name>
    <dbReference type="NCBI Taxonomy" id="38727"/>
    <lineage>
        <taxon>Eukaryota</taxon>
        <taxon>Viridiplantae</taxon>
        <taxon>Streptophyta</taxon>
        <taxon>Embryophyta</taxon>
        <taxon>Tracheophyta</taxon>
        <taxon>Spermatophyta</taxon>
        <taxon>Magnoliopsida</taxon>
        <taxon>Liliopsida</taxon>
        <taxon>Poales</taxon>
        <taxon>Poaceae</taxon>
        <taxon>PACMAD clade</taxon>
        <taxon>Panicoideae</taxon>
        <taxon>Panicodae</taxon>
        <taxon>Paniceae</taxon>
        <taxon>Panicinae</taxon>
        <taxon>Panicum</taxon>
        <taxon>Panicum sect. Hiantes</taxon>
    </lineage>
</organism>
<reference evidence="5" key="1">
    <citation type="submission" date="2020-05" db="EMBL/GenBank/DDBJ databases">
        <title>WGS assembly of Panicum virgatum.</title>
        <authorList>
            <person name="Lovell J.T."/>
            <person name="Jenkins J."/>
            <person name="Shu S."/>
            <person name="Juenger T.E."/>
            <person name="Schmutz J."/>
        </authorList>
    </citation>
    <scope>NUCLEOTIDE SEQUENCE</scope>
    <source>
        <strain evidence="5">AP13</strain>
    </source>
</reference>
<dbReference type="PROSITE" id="PS50144">
    <property type="entry name" value="MATH"/>
    <property type="match status" value="1"/>
</dbReference>
<dbReference type="SMART" id="SM00225">
    <property type="entry name" value="BTB"/>
    <property type="match status" value="1"/>
</dbReference>
<dbReference type="Pfam" id="PF22486">
    <property type="entry name" value="MATH_2"/>
    <property type="match status" value="1"/>
</dbReference>
<dbReference type="PANTHER" id="PTHR26379:SF486">
    <property type="entry name" value="OS04G0625500 PROTEIN"/>
    <property type="match status" value="1"/>
</dbReference>
<sequence length="404" mass="43845">MATNSTSAAKHGQCLPVTSSMCVTGSVTATHNFEVTNFTQLDGMGVGKFVSSSTFSIGGCDWRINFYPDGNKKENNGAFVSAFLYFVSGTSAVTSEGGAVVAGVTSLDASVEMEAKSISLILVTLPRRSTLMLASAACRSSSSCFFLRSSSSRRTSSGRCSYVEGMMFSFDRGLPEFIEKSQLQELLRLNGDCFTIRCVLTVKVPRTLEGSHVVVPQPNLHQDLTDMLKNGEGADVTFSVGDQSFSAHKCILAARSTVFKAELFGALKEKDARCIKIDDMEPTIFEALLHFIYTDSLIDDCDSDRNASMQQHLLVAADRYGLDRLRLMCEAKLCQGIDVETVATTLALAEQHHCTQLKDACLGFIASRDVLGAVMKTDGFKHLIASCPLIMKEMLDKVAAVWSE</sequence>
<accession>A0A8T0QKM1</accession>
<dbReference type="AlphaFoldDB" id="A0A8T0QKM1"/>
<dbReference type="Gene3D" id="2.60.210.10">
    <property type="entry name" value="Apoptosis, Tumor Necrosis Factor Receptor Associated Protein 2, Chain A"/>
    <property type="match status" value="1"/>
</dbReference>
<dbReference type="InterPro" id="IPR056423">
    <property type="entry name" value="BACK_BPM_SPOP"/>
</dbReference>
<evidence type="ECO:0000256" key="1">
    <source>
        <dbReference type="ARBA" id="ARBA00004906"/>
    </source>
</evidence>
<dbReference type="CDD" id="cd00121">
    <property type="entry name" value="MATH"/>
    <property type="match status" value="1"/>
</dbReference>
<dbReference type="Pfam" id="PF00651">
    <property type="entry name" value="BTB"/>
    <property type="match status" value="1"/>
</dbReference>
<keyword evidence="6" id="KW-1185">Reference proteome</keyword>
<protein>
    <submittedName>
        <fullName evidence="5">Uncharacterized protein</fullName>
    </submittedName>
</protein>
<evidence type="ECO:0000313" key="5">
    <source>
        <dbReference type="EMBL" id="KAG2574900.1"/>
    </source>
</evidence>
<gene>
    <name evidence="5" type="ORF">PVAP13_7KG393800</name>
</gene>
<dbReference type="InterPro" id="IPR008974">
    <property type="entry name" value="TRAF-like"/>
</dbReference>
<feature type="domain" description="BTB" evidence="3">
    <location>
        <begin position="234"/>
        <end position="297"/>
    </location>
</feature>
<dbReference type="SUPFAM" id="SSF54695">
    <property type="entry name" value="POZ domain"/>
    <property type="match status" value="1"/>
</dbReference>
<dbReference type="SUPFAM" id="SSF49599">
    <property type="entry name" value="TRAF domain-like"/>
    <property type="match status" value="1"/>
</dbReference>
<comment type="caution">
    <text evidence="5">The sequence shown here is derived from an EMBL/GenBank/DDBJ whole genome shotgun (WGS) entry which is preliminary data.</text>
</comment>
<comment type="pathway">
    <text evidence="1">Protein modification; protein ubiquitination.</text>
</comment>
<dbReference type="EMBL" id="CM029049">
    <property type="protein sequence ID" value="KAG2574900.1"/>
    <property type="molecule type" value="Genomic_DNA"/>
</dbReference>
<name>A0A8T0QKM1_PANVG</name>
<dbReference type="Proteomes" id="UP000823388">
    <property type="component" value="Chromosome 7K"/>
</dbReference>
<dbReference type="Gene3D" id="3.30.710.10">
    <property type="entry name" value="Potassium Channel Kv1.1, Chain A"/>
    <property type="match status" value="1"/>
</dbReference>
<feature type="domain" description="MATH" evidence="4">
    <location>
        <begin position="28"/>
        <end position="200"/>
    </location>
</feature>
<evidence type="ECO:0000259" key="3">
    <source>
        <dbReference type="PROSITE" id="PS50097"/>
    </source>
</evidence>
<comment type="similarity">
    <text evidence="2">Belongs to the Tdpoz family.</text>
</comment>
<dbReference type="GO" id="GO:0016567">
    <property type="term" value="P:protein ubiquitination"/>
    <property type="evidence" value="ECO:0007669"/>
    <property type="project" value="InterPro"/>
</dbReference>
<evidence type="ECO:0000259" key="4">
    <source>
        <dbReference type="PROSITE" id="PS50144"/>
    </source>
</evidence>
<dbReference type="PROSITE" id="PS50097">
    <property type="entry name" value="BTB"/>
    <property type="match status" value="1"/>
</dbReference>
<dbReference type="InterPro" id="IPR002083">
    <property type="entry name" value="MATH/TRAF_dom"/>
</dbReference>
<dbReference type="InterPro" id="IPR011333">
    <property type="entry name" value="SKP1/BTB/POZ_sf"/>
</dbReference>
<dbReference type="PANTHER" id="PTHR26379">
    <property type="entry name" value="BTB/POZ AND MATH DOMAIN-CONTAINING PROTEIN 1"/>
    <property type="match status" value="1"/>
</dbReference>
<dbReference type="InterPro" id="IPR045005">
    <property type="entry name" value="BPM1-6"/>
</dbReference>
<dbReference type="Gene3D" id="1.25.40.420">
    <property type="match status" value="1"/>
</dbReference>
<dbReference type="Pfam" id="PF24570">
    <property type="entry name" value="BACK_BPM_SPOP"/>
    <property type="match status" value="1"/>
</dbReference>